<comment type="caution">
    <text evidence="1">The sequence shown here is derived from an EMBL/GenBank/DDBJ whole genome shotgun (WGS) entry which is preliminary data.</text>
</comment>
<dbReference type="EMBL" id="JAJEQR010000055">
    <property type="protein sequence ID" value="MCC2232202.1"/>
    <property type="molecule type" value="Genomic_DNA"/>
</dbReference>
<evidence type="ECO:0000313" key="2">
    <source>
        <dbReference type="Proteomes" id="UP001198182"/>
    </source>
</evidence>
<keyword evidence="2" id="KW-1185">Reference proteome</keyword>
<organism evidence="1 2">
    <name type="scientific">Hominifimenecus microfluidus</name>
    <dbReference type="NCBI Taxonomy" id="2885348"/>
    <lineage>
        <taxon>Bacteria</taxon>
        <taxon>Bacillati</taxon>
        <taxon>Bacillota</taxon>
        <taxon>Clostridia</taxon>
        <taxon>Lachnospirales</taxon>
        <taxon>Lachnospiraceae</taxon>
        <taxon>Hominifimenecus</taxon>
    </lineage>
</organism>
<dbReference type="RefSeq" id="WP_308454638.1">
    <property type="nucleotide sequence ID" value="NZ_JAJEQR010000055.1"/>
</dbReference>
<sequence length="219" mass="23828">MSAKSELIKVLTNYRNAYEQVRAQIDQIRKNPDYTEEGKVNLIDPIVTNFVPSVDQARQAAAAVIQGALEALDSFGVVAGMTGGAHLRDAGYQAGLANVLHMLEIGALDADEVRRIAKEYEGDYAAIATMRKLCAGRGWAAAGIMDIFPKDTREHRRQVLLQLLRNIEQYINIAPLKSSGAVKAWNAANHGAPADIPKLLDGLVAFINNKLGDDLSMDE</sequence>
<name>A0AAE3EBY2_9FIRM</name>
<reference evidence="1" key="1">
    <citation type="submission" date="2021-10" db="EMBL/GenBank/DDBJ databases">
        <title>Anaerobic single-cell dispensing facilitates the cultivation of human gut bacteria.</title>
        <authorList>
            <person name="Afrizal A."/>
        </authorList>
    </citation>
    <scope>NUCLEOTIDE SEQUENCE</scope>
    <source>
        <strain evidence="1">CLA-AA-H215</strain>
    </source>
</reference>
<protein>
    <submittedName>
        <fullName evidence="1">Uncharacterized protein</fullName>
    </submittedName>
</protein>
<evidence type="ECO:0000313" key="1">
    <source>
        <dbReference type="EMBL" id="MCC2232202.1"/>
    </source>
</evidence>
<accession>A0AAE3EBY2</accession>
<gene>
    <name evidence="1" type="ORF">LKD81_14575</name>
</gene>
<proteinExistence type="predicted"/>
<dbReference type="Proteomes" id="UP001198182">
    <property type="component" value="Unassembled WGS sequence"/>
</dbReference>
<dbReference type="AlphaFoldDB" id="A0AAE3EBY2"/>